<evidence type="ECO:0000256" key="3">
    <source>
        <dbReference type="ARBA" id="ARBA00047942"/>
    </source>
</evidence>
<dbReference type="InterPro" id="IPR002941">
    <property type="entry name" value="DNA_methylase_N4/N6"/>
</dbReference>
<sequence>MHGVQLFCGDSREVLRQFAACSIDGCVSDPPYALASIVRRFGSEKAAPARAGQTGAYARASAGFMGQAWDTGETAFDPAFWAEVWRVLKPGAHVVAFGGTRTYHRLVCAIEDAGFEIRDQLAWVYGSGFPKSHNQRGAWDGWGTALKPAHEPIVLARKPLDGTVDENLRRWGVGALNINGCRIASQGGGRGRNGEASAGRSYSDRGGTNYAMKPGPRGGDARRRWPANLIHDGSDEVVMAFPGAAGARAAVRGGEPSRLTNHVFGEFAGRGPAAMHDDGGSAARFFYAAKASPAERAGSKHPTVKPVRLMRWLCRMIAPPGAVILDPFAGSGTTGEAAVMEGQRALLIEREARYCADIERRMARAAA</sequence>
<organism evidence="7 8">
    <name type="scientific">Brevundimonas pondensis</name>
    <dbReference type="NCBI Taxonomy" id="2774189"/>
    <lineage>
        <taxon>Bacteria</taxon>
        <taxon>Pseudomonadati</taxon>
        <taxon>Pseudomonadota</taxon>
        <taxon>Alphaproteobacteria</taxon>
        <taxon>Caulobacterales</taxon>
        <taxon>Caulobacteraceae</taxon>
        <taxon>Brevundimonas</taxon>
    </lineage>
</organism>
<proteinExistence type="inferred from homology"/>
<evidence type="ECO:0000313" key="7">
    <source>
        <dbReference type="EMBL" id="QTC89419.1"/>
    </source>
</evidence>
<feature type="domain" description="DNA methylase N-4/N-6" evidence="6">
    <location>
        <begin position="23"/>
        <end position="359"/>
    </location>
</feature>
<evidence type="ECO:0000256" key="5">
    <source>
        <dbReference type="SAM" id="MobiDB-lite"/>
    </source>
</evidence>
<dbReference type="EMBL" id="CP062006">
    <property type="protein sequence ID" value="QTC89419.1"/>
    <property type="molecule type" value="Genomic_DNA"/>
</dbReference>
<evidence type="ECO:0000256" key="4">
    <source>
        <dbReference type="RuleBase" id="RU362026"/>
    </source>
</evidence>
<comment type="catalytic activity">
    <reaction evidence="3">
        <text>a 2'-deoxyadenosine in DNA + S-adenosyl-L-methionine = an N(6)-methyl-2'-deoxyadenosine in DNA + S-adenosyl-L-homocysteine + H(+)</text>
        <dbReference type="Rhea" id="RHEA:15197"/>
        <dbReference type="Rhea" id="RHEA-COMP:12418"/>
        <dbReference type="Rhea" id="RHEA-COMP:12419"/>
        <dbReference type="ChEBI" id="CHEBI:15378"/>
        <dbReference type="ChEBI" id="CHEBI:57856"/>
        <dbReference type="ChEBI" id="CHEBI:59789"/>
        <dbReference type="ChEBI" id="CHEBI:90615"/>
        <dbReference type="ChEBI" id="CHEBI:90616"/>
        <dbReference type="EC" id="2.1.1.72"/>
    </reaction>
</comment>
<evidence type="ECO:0000256" key="2">
    <source>
        <dbReference type="ARBA" id="ARBA00022679"/>
    </source>
</evidence>
<dbReference type="Pfam" id="PF01555">
    <property type="entry name" value="N6_N4_Mtase"/>
    <property type="match status" value="1"/>
</dbReference>
<reference evidence="7 8" key="1">
    <citation type="submission" date="2020-09" db="EMBL/GenBank/DDBJ databases">
        <title>Brevundimonas sp. LVF1 isolated from an oligotrophic pond in Goettingen, Germany.</title>
        <authorList>
            <person name="Friedrich I."/>
            <person name="Klassen A."/>
            <person name="Neubauer H."/>
            <person name="Schneider D."/>
            <person name="Hertel R."/>
            <person name="Daniel R."/>
        </authorList>
    </citation>
    <scope>NUCLEOTIDE SEQUENCE [LARGE SCALE GENOMIC DNA]</scope>
    <source>
        <strain evidence="7 8">LVF1</strain>
    </source>
</reference>
<protein>
    <recommendedName>
        <fullName evidence="4">Methyltransferase</fullName>
        <ecNumber evidence="4">2.1.1.-</ecNumber>
    </recommendedName>
</protein>
<keyword evidence="2" id="KW-0808">Transferase</keyword>
<feature type="region of interest" description="Disordered" evidence="5">
    <location>
        <begin position="187"/>
        <end position="222"/>
    </location>
</feature>
<evidence type="ECO:0000256" key="1">
    <source>
        <dbReference type="ARBA" id="ARBA00022603"/>
    </source>
</evidence>
<dbReference type="Gene3D" id="3.40.50.150">
    <property type="entry name" value="Vaccinia Virus protein VP39"/>
    <property type="match status" value="1"/>
</dbReference>
<evidence type="ECO:0000259" key="6">
    <source>
        <dbReference type="Pfam" id="PF01555"/>
    </source>
</evidence>
<dbReference type="EC" id="2.1.1.-" evidence="4"/>
<dbReference type="InterPro" id="IPR029063">
    <property type="entry name" value="SAM-dependent_MTases_sf"/>
</dbReference>
<gene>
    <name evidence="7" type="ORF">IFE19_01845</name>
</gene>
<dbReference type="Proteomes" id="UP000663942">
    <property type="component" value="Chromosome"/>
</dbReference>
<dbReference type="InterPro" id="IPR001091">
    <property type="entry name" value="RM_Methyltransferase"/>
</dbReference>
<name>A0ABX7SNZ8_9CAUL</name>
<keyword evidence="1" id="KW-0489">Methyltransferase</keyword>
<dbReference type="SUPFAM" id="SSF53335">
    <property type="entry name" value="S-adenosyl-L-methionine-dependent methyltransferases"/>
    <property type="match status" value="1"/>
</dbReference>
<accession>A0ABX7SNZ8</accession>
<evidence type="ECO:0000313" key="8">
    <source>
        <dbReference type="Proteomes" id="UP000663942"/>
    </source>
</evidence>
<dbReference type="PRINTS" id="PR00508">
    <property type="entry name" value="S21N4MTFRASE"/>
</dbReference>
<comment type="similarity">
    <text evidence="4">Belongs to the N(4)/N(6)-methyltransferase family.</text>
</comment>
<keyword evidence="8" id="KW-1185">Reference proteome</keyword>
<dbReference type="RefSeq" id="WP_225910529.1">
    <property type="nucleotide sequence ID" value="NZ_CP062006.1"/>
</dbReference>